<dbReference type="InterPro" id="IPR002625">
    <property type="entry name" value="Smr_dom"/>
</dbReference>
<keyword evidence="1" id="KW-0175">Coiled coil</keyword>
<proteinExistence type="predicted"/>
<dbReference type="PANTHER" id="PTHR47417:SF1">
    <property type="entry name" value="SMR DOMAIN-CONTAINING PROTEIN YPL199C"/>
    <property type="match status" value="1"/>
</dbReference>
<dbReference type="OrthoDB" id="3231855at2759"/>
<feature type="coiled-coil region" evidence="1">
    <location>
        <begin position="507"/>
        <end position="560"/>
    </location>
</feature>
<dbReference type="Pfam" id="PF01713">
    <property type="entry name" value="Smr"/>
    <property type="match status" value="1"/>
</dbReference>
<protein>
    <recommendedName>
        <fullName evidence="3">Smr domain-containing protein</fullName>
    </recommendedName>
</protein>
<feature type="compositionally biased region" description="Pro residues" evidence="2">
    <location>
        <begin position="228"/>
        <end position="244"/>
    </location>
</feature>
<dbReference type="SUPFAM" id="SSF160443">
    <property type="entry name" value="SMR domain-like"/>
    <property type="match status" value="1"/>
</dbReference>
<feature type="region of interest" description="Disordered" evidence="2">
    <location>
        <begin position="139"/>
        <end position="189"/>
    </location>
</feature>
<dbReference type="Gene3D" id="3.30.1370.110">
    <property type="match status" value="1"/>
</dbReference>
<dbReference type="EMBL" id="BFAD01000003">
    <property type="protein sequence ID" value="GBE80653.1"/>
    <property type="molecule type" value="Genomic_DNA"/>
</dbReference>
<name>A0A401GEX2_9APHY</name>
<gene>
    <name evidence="4" type="ORF">SCP_0303710</name>
</gene>
<feature type="compositionally biased region" description="Polar residues" evidence="2">
    <location>
        <begin position="139"/>
        <end position="160"/>
    </location>
</feature>
<organism evidence="4 5">
    <name type="scientific">Sparassis crispa</name>
    <dbReference type="NCBI Taxonomy" id="139825"/>
    <lineage>
        <taxon>Eukaryota</taxon>
        <taxon>Fungi</taxon>
        <taxon>Dikarya</taxon>
        <taxon>Basidiomycota</taxon>
        <taxon>Agaricomycotina</taxon>
        <taxon>Agaricomycetes</taxon>
        <taxon>Polyporales</taxon>
        <taxon>Sparassidaceae</taxon>
        <taxon>Sparassis</taxon>
    </lineage>
</organism>
<evidence type="ECO:0000256" key="2">
    <source>
        <dbReference type="SAM" id="MobiDB-lite"/>
    </source>
</evidence>
<dbReference type="InterPro" id="IPR036063">
    <property type="entry name" value="Smr_dom_sf"/>
</dbReference>
<comment type="caution">
    <text evidence="4">The sequence shown here is derived from an EMBL/GenBank/DDBJ whole genome shotgun (WGS) entry which is preliminary data.</text>
</comment>
<accession>A0A401GEX2</accession>
<evidence type="ECO:0000259" key="3">
    <source>
        <dbReference type="PROSITE" id="PS50828"/>
    </source>
</evidence>
<evidence type="ECO:0000313" key="4">
    <source>
        <dbReference type="EMBL" id="GBE80653.1"/>
    </source>
</evidence>
<evidence type="ECO:0000313" key="5">
    <source>
        <dbReference type="Proteomes" id="UP000287166"/>
    </source>
</evidence>
<feature type="region of interest" description="Disordered" evidence="2">
    <location>
        <begin position="219"/>
        <end position="494"/>
    </location>
</feature>
<feature type="compositionally biased region" description="Polar residues" evidence="2">
    <location>
        <begin position="327"/>
        <end position="337"/>
    </location>
</feature>
<dbReference type="SMART" id="SM00463">
    <property type="entry name" value="SMR"/>
    <property type="match status" value="1"/>
</dbReference>
<dbReference type="PANTHER" id="PTHR47417">
    <property type="entry name" value="SMR DOMAIN-CONTAINING PROTEIN YPL199C"/>
    <property type="match status" value="1"/>
</dbReference>
<evidence type="ECO:0000256" key="1">
    <source>
        <dbReference type="SAM" id="Coils"/>
    </source>
</evidence>
<feature type="domain" description="Smr" evidence="3">
    <location>
        <begin position="578"/>
        <end position="656"/>
    </location>
</feature>
<feature type="compositionally biased region" description="Low complexity" evidence="2">
    <location>
        <begin position="245"/>
        <end position="285"/>
    </location>
</feature>
<dbReference type="STRING" id="139825.A0A401GEX2"/>
<sequence length="666" mass="73707">MDNLFAIGVGLALRAVIDSITHHNHRVNGSLVGLWEGAVLHHFLAKFPSSFDPYVAFGFRLFIDLLVTESLTRMTIVILWTGLGMLLSDLGVDMWADKRVRRLWRRIRHASPFYISSSSNKVPTGNSVSRVQFLHIPTNSTVSSNTARSPRSPQDSQASLRSRDPPSPSFRRPSTHPIPGAFSDSSEAVSDVSRQRIVLQQQQLRQEQQRIRQERLQQLQLQRQQQLPPQPSSPQSPQQPPPQLQSPQGPEQLLPREQQQSLPQRQHQQQPLQLPQQQQPLQLPQQQPPFPPQLQSRTPSEELEYIPLIPDTSGDEFPPVRPRASASDASGLTTPNEHGSPKILVHSPRPNYSGLTTPASSPPHVSQEQLPPVTIYGDADSKGQPYMSNPTELSDVPPIPIRLRPVPEEPDTSGEGSTITFPQPDIIDPQPSPAIQPPLAEMPIIPGPEDGEMAAAEPSTALDDADRGPPPSYTQAQADDSPDNVSEKTAAESVISGHSKSIIVAKADELRKQAAEEEVLRARLRRECSEARRNHQYWKAFQLNVEIKEAEENAKQLHAKAARRYYKAHNLNPEPHEVDVHRLHVPEAIEKVEKALYDAMMSGATELRIITGKGIHSQGVNPKGVLRRAIIGAMQDYHIEAKPALGNDGVLIITPPAKPAEAPSRS</sequence>
<dbReference type="InterPro" id="IPR053020">
    <property type="entry name" value="Smr_domain_protein"/>
</dbReference>
<dbReference type="InParanoid" id="A0A401GEX2"/>
<reference evidence="4 5" key="1">
    <citation type="journal article" date="2018" name="Sci. Rep.">
        <title>Genome sequence of the cauliflower mushroom Sparassis crispa (Hanabiratake) and its association with beneficial usage.</title>
        <authorList>
            <person name="Kiyama R."/>
            <person name="Furutani Y."/>
            <person name="Kawaguchi K."/>
            <person name="Nakanishi T."/>
        </authorList>
    </citation>
    <scope>NUCLEOTIDE SEQUENCE [LARGE SCALE GENOMIC DNA]</scope>
</reference>
<feature type="compositionally biased region" description="Polar residues" evidence="2">
    <location>
        <begin position="353"/>
        <end position="369"/>
    </location>
</feature>
<dbReference type="RefSeq" id="XP_027611566.1">
    <property type="nucleotide sequence ID" value="XM_027755765.1"/>
</dbReference>
<dbReference type="PROSITE" id="PS50828">
    <property type="entry name" value="SMR"/>
    <property type="match status" value="1"/>
</dbReference>
<dbReference type="GeneID" id="38777570"/>
<keyword evidence="5" id="KW-1185">Reference proteome</keyword>
<dbReference type="Proteomes" id="UP000287166">
    <property type="component" value="Unassembled WGS sequence"/>
</dbReference>
<dbReference type="AlphaFoldDB" id="A0A401GEX2"/>